<organism evidence="4 5">
    <name type="scientific">Streptomyces actuosus</name>
    <dbReference type="NCBI Taxonomy" id="1885"/>
    <lineage>
        <taxon>Bacteria</taxon>
        <taxon>Bacillati</taxon>
        <taxon>Actinomycetota</taxon>
        <taxon>Actinomycetes</taxon>
        <taxon>Kitasatosporales</taxon>
        <taxon>Streptomycetaceae</taxon>
        <taxon>Streptomyces</taxon>
    </lineage>
</organism>
<evidence type="ECO:0000256" key="1">
    <source>
        <dbReference type="ARBA" id="ARBA00006754"/>
    </source>
</evidence>
<dbReference type="RefSeq" id="WP_205382438.1">
    <property type="nucleotide sequence ID" value="NZ_JAFFZS010000005.1"/>
</dbReference>
<feature type="domain" description="CdaR GGDEF-like" evidence="3">
    <location>
        <begin position="319"/>
        <end position="446"/>
    </location>
</feature>
<evidence type="ECO:0000259" key="3">
    <source>
        <dbReference type="Pfam" id="PF17853"/>
    </source>
</evidence>
<protein>
    <submittedName>
        <fullName evidence="4">Helix-turn-helix domain-containing protein</fullName>
    </submittedName>
</protein>
<feature type="domain" description="PucR C-terminal helix-turn-helix" evidence="2">
    <location>
        <begin position="499"/>
        <end position="556"/>
    </location>
</feature>
<dbReference type="InterPro" id="IPR051448">
    <property type="entry name" value="CdaR-like_regulators"/>
</dbReference>
<dbReference type="Pfam" id="PF17853">
    <property type="entry name" value="GGDEF_2"/>
    <property type="match status" value="1"/>
</dbReference>
<accession>A0ABS2VM97</accession>
<comment type="caution">
    <text evidence="4">The sequence shown here is derived from an EMBL/GenBank/DDBJ whole genome shotgun (WGS) entry which is preliminary data.</text>
</comment>
<dbReference type="Pfam" id="PF13556">
    <property type="entry name" value="HTH_30"/>
    <property type="match status" value="1"/>
</dbReference>
<name>A0ABS2VM97_STRAS</name>
<gene>
    <name evidence="4" type="ORF">JS756_08750</name>
</gene>
<proteinExistence type="inferred from homology"/>
<keyword evidence="5" id="KW-1185">Reference proteome</keyword>
<dbReference type="InterPro" id="IPR042070">
    <property type="entry name" value="PucR_C-HTH_sf"/>
</dbReference>
<evidence type="ECO:0000313" key="4">
    <source>
        <dbReference type="EMBL" id="MBN0044195.1"/>
    </source>
</evidence>
<sequence>MIGFDRVPQAGRGAGRVLSVEETVPAGAGLRQVLLALGEPVIDLVAAPAGLDVEITDVAILDADEEPEAYHADLVLLIGARGRRAARLAWAAGRRGAAAVALKVEAGDDRQALKELAEGTGTVVLGVRPEVRWSRLDAQVREVLADARWAGPASASEQPADLFALAETVAALTGGIVSIEDSANRVLAYSRSDDDVDELRRRSILGREGPAHFLALLRQWGVYERLRAGEEVVHVEERPERGIRRRLAIGIRVDEQTLGSIWVQQGREELSDNAESALIGAARTAALLLVRNRTGAPTDLRLEDALLSRMLEGHIDPRTFAARIGADLGKPAAVVGFALRDTTTGGEAGRPAFELRRADLTNLVSVHAAAFRRRSLVAGAGTRVYMLLPGLQERSGAGAVAALAQDIVRTAGQRLQLDVYAAVGSVVEGLDIIAESKAEADRVLDIIAAGGERRVATIDDVRSEVLVGDTLALLERHPRLRDPRISALLTYDQEHETGLVTSVLAYLAAQSNMRAAARLLHVHTNTLRYRLKRAEAVSGIDLNDPHQCLFSHLQLLLETGAMPVPHT</sequence>
<reference evidence="4 5" key="1">
    <citation type="submission" date="2021-02" db="EMBL/GenBank/DDBJ databases">
        <title>Whole genome sequencing of Streptomyces actuosus VRA1.</title>
        <authorList>
            <person name="Sen G."/>
            <person name="Sen A."/>
        </authorList>
    </citation>
    <scope>NUCLEOTIDE SEQUENCE [LARGE SCALE GENOMIC DNA]</scope>
    <source>
        <strain evidence="4 5">VRA1</strain>
    </source>
</reference>
<dbReference type="InterPro" id="IPR025736">
    <property type="entry name" value="PucR_C-HTH_dom"/>
</dbReference>
<evidence type="ECO:0000313" key="5">
    <source>
        <dbReference type="Proteomes" id="UP000788262"/>
    </source>
</evidence>
<dbReference type="PANTHER" id="PTHR33744:SF17">
    <property type="entry name" value="CONSERVED PROTEIN"/>
    <property type="match status" value="1"/>
</dbReference>
<dbReference type="EMBL" id="JAFFZS010000005">
    <property type="protein sequence ID" value="MBN0044195.1"/>
    <property type="molecule type" value="Genomic_DNA"/>
</dbReference>
<dbReference type="PANTHER" id="PTHR33744">
    <property type="entry name" value="CARBOHYDRATE DIACID REGULATOR"/>
    <property type="match status" value="1"/>
</dbReference>
<dbReference type="Proteomes" id="UP000788262">
    <property type="component" value="Unassembled WGS sequence"/>
</dbReference>
<dbReference type="Gene3D" id="1.10.10.2840">
    <property type="entry name" value="PucR C-terminal helix-turn-helix domain"/>
    <property type="match status" value="1"/>
</dbReference>
<evidence type="ECO:0000259" key="2">
    <source>
        <dbReference type="Pfam" id="PF13556"/>
    </source>
</evidence>
<comment type="similarity">
    <text evidence="1">Belongs to the CdaR family.</text>
</comment>
<dbReference type="InterPro" id="IPR041522">
    <property type="entry name" value="CdaR_GGDEF"/>
</dbReference>